<dbReference type="EMBL" id="CABPSL010000003">
    <property type="protein sequence ID" value="VVD88050.1"/>
    <property type="molecule type" value="Genomic_DNA"/>
</dbReference>
<dbReference type="Proteomes" id="UP000384354">
    <property type="component" value="Unassembled WGS sequence"/>
</dbReference>
<dbReference type="AlphaFoldDB" id="A0A5E4TJG6"/>
<sequence length="107" mass="11899">MVRAPASLVSPSASSERPQFISDCILYTDRTESTVELTGSRPSRPTQGLYKVLQDRATQIPQLASNLNQSALATDAMNTNTAQYRIGLRIDRKWIVYQACAVSDRCY</sequence>
<reference evidence="1 2" key="1">
    <citation type="submission" date="2019-08" db="EMBL/GenBank/DDBJ databases">
        <authorList>
            <person name="Peeters C."/>
        </authorList>
    </citation>
    <scope>NUCLEOTIDE SEQUENCE [LARGE SCALE GENOMIC DNA]</scope>
    <source>
        <strain evidence="1 2">LMG 31106</strain>
    </source>
</reference>
<evidence type="ECO:0000313" key="2">
    <source>
        <dbReference type="Proteomes" id="UP000384354"/>
    </source>
</evidence>
<gene>
    <name evidence="1" type="ORF">PCE31106_01469</name>
</gene>
<protein>
    <submittedName>
        <fullName evidence="1">Uncharacterized protein</fullName>
    </submittedName>
</protein>
<proteinExistence type="predicted"/>
<name>A0A5E4TJG6_9BURK</name>
<accession>A0A5E4TJG6</accession>
<organism evidence="1 2">
    <name type="scientific">Pandoraea cepalis</name>
    <dbReference type="NCBI Taxonomy" id="2508294"/>
    <lineage>
        <taxon>Bacteria</taxon>
        <taxon>Pseudomonadati</taxon>
        <taxon>Pseudomonadota</taxon>
        <taxon>Betaproteobacteria</taxon>
        <taxon>Burkholderiales</taxon>
        <taxon>Burkholderiaceae</taxon>
        <taxon>Pandoraea</taxon>
    </lineage>
</organism>
<evidence type="ECO:0000313" key="1">
    <source>
        <dbReference type="EMBL" id="VVD88050.1"/>
    </source>
</evidence>